<reference evidence="1 2" key="1">
    <citation type="submission" date="2018-05" db="EMBL/GenBank/DDBJ databases">
        <title>Evaluation of testing and processing parameters for the GenePOC Carba assay.</title>
        <authorList>
            <person name="Walsh T.R."/>
        </authorList>
    </citation>
    <scope>NUCLEOTIDE SEQUENCE [LARGE SCALE GENOMIC DNA]</scope>
    <source>
        <strain evidence="1 2">PECIMP</strain>
    </source>
</reference>
<organism evidence="1 2">
    <name type="scientific">Enterobacter hormaechei</name>
    <dbReference type="NCBI Taxonomy" id="158836"/>
    <lineage>
        <taxon>Bacteria</taxon>
        <taxon>Pseudomonadati</taxon>
        <taxon>Pseudomonadota</taxon>
        <taxon>Gammaproteobacteria</taxon>
        <taxon>Enterobacterales</taxon>
        <taxon>Enterobacteriaceae</taxon>
        <taxon>Enterobacter</taxon>
        <taxon>Enterobacter cloacae complex</taxon>
    </lineage>
</organism>
<gene>
    <name evidence="1" type="ORF">DL189_21440</name>
</gene>
<evidence type="ECO:0000313" key="1">
    <source>
        <dbReference type="EMBL" id="PXB35934.1"/>
    </source>
</evidence>
<dbReference type="RefSeq" id="WP_058659225.1">
    <property type="nucleotide sequence ID" value="NZ_JBDYQJ010000002.1"/>
</dbReference>
<comment type="caution">
    <text evidence="1">The sequence shown here is derived from an EMBL/GenBank/DDBJ whole genome shotgun (WGS) entry which is preliminary data.</text>
</comment>
<dbReference type="Proteomes" id="UP000246375">
    <property type="component" value="Unassembled WGS sequence"/>
</dbReference>
<name>A0A9X7KYJ4_9ENTR</name>
<dbReference type="EMBL" id="QHMI01000026">
    <property type="protein sequence ID" value="PXB35934.1"/>
    <property type="molecule type" value="Genomic_DNA"/>
</dbReference>
<accession>A0A9X7KYJ4</accession>
<dbReference type="AlphaFoldDB" id="A0A9X7KYJ4"/>
<proteinExistence type="predicted"/>
<evidence type="ECO:0000313" key="2">
    <source>
        <dbReference type="Proteomes" id="UP000246375"/>
    </source>
</evidence>
<protein>
    <submittedName>
        <fullName evidence="1">Uncharacterized protein</fullName>
    </submittedName>
</protein>
<sequence length="152" mass="17260">MADFRKSLSVGVAAAVAAAENKKEIQDLINEVNSQIEETYEGKVHFGVWTLKKSTPKKQTKGNIFFGALNFDFLEYDALCITNHEDKEPIDLVEWKVGDAGYPCILKYEEREAYCYNREDLITELSTLLSDVKTGEAILKQLNKFNKEEIGE</sequence>